<gene>
    <name evidence="1" type="ORF">ROA7745_01099</name>
</gene>
<sequence>MIVTGGHSYQGYSVGILMFDNKRFPMPPGDVGNATSYPFPVLLRQIEGLEDNPYPPLTGADGSYTPEVQLCIDAAVRMERDGVRAIAMCCGFFSLIQPVLAQHVSIPVMTSPLMMIPVIQQMIRPDQSVLVVTAAAKLLSNEFFTAVGADLGHRTTLAGLDDSKVFNAMCMGGTAISFDREELQKDVLDAITEARERDPNVGAVLLECTSLPPFAEDVRHATGLPVFDFIACVEWMHRSVVPKRYTGYI</sequence>
<dbReference type="Gene3D" id="3.40.50.1860">
    <property type="match status" value="2"/>
</dbReference>
<dbReference type="Proteomes" id="UP000193224">
    <property type="component" value="Unassembled WGS sequence"/>
</dbReference>
<keyword evidence="2" id="KW-1185">Reference proteome</keyword>
<evidence type="ECO:0000313" key="2">
    <source>
        <dbReference type="Proteomes" id="UP000193224"/>
    </source>
</evidence>
<organism evidence="1 2">
    <name type="scientific">Roseovarius aestuarii</name>
    <dbReference type="NCBI Taxonomy" id="475083"/>
    <lineage>
        <taxon>Bacteria</taxon>
        <taxon>Pseudomonadati</taxon>
        <taxon>Pseudomonadota</taxon>
        <taxon>Alphaproteobacteria</taxon>
        <taxon>Rhodobacterales</taxon>
        <taxon>Roseobacteraceae</taxon>
        <taxon>Roseovarius</taxon>
    </lineage>
</organism>
<dbReference type="EMBL" id="FWXB01000003">
    <property type="protein sequence ID" value="SMC11287.1"/>
    <property type="molecule type" value="Genomic_DNA"/>
</dbReference>
<evidence type="ECO:0008006" key="3">
    <source>
        <dbReference type="Google" id="ProtNLM"/>
    </source>
</evidence>
<dbReference type="GO" id="GO:0047661">
    <property type="term" value="F:amino-acid racemase activity"/>
    <property type="evidence" value="ECO:0007669"/>
    <property type="project" value="InterPro"/>
</dbReference>
<dbReference type="InterPro" id="IPR001920">
    <property type="entry name" value="Asp/Glu_race"/>
</dbReference>
<dbReference type="InterPro" id="IPR015942">
    <property type="entry name" value="Asp/Glu/hydantoin_racemase"/>
</dbReference>
<reference evidence="1 2" key="1">
    <citation type="submission" date="2017-03" db="EMBL/GenBank/DDBJ databases">
        <authorList>
            <person name="Afonso C.L."/>
            <person name="Miller P.J."/>
            <person name="Scott M.A."/>
            <person name="Spackman E."/>
            <person name="Goraichik I."/>
            <person name="Dimitrov K.M."/>
            <person name="Suarez D.L."/>
            <person name="Swayne D.E."/>
        </authorList>
    </citation>
    <scope>NUCLEOTIDE SEQUENCE [LARGE SCALE GENOMIC DNA]</scope>
    <source>
        <strain evidence="1 2">CECT 7745</strain>
    </source>
</reference>
<dbReference type="AlphaFoldDB" id="A0A1X7BNT5"/>
<dbReference type="RefSeq" id="WP_176237633.1">
    <property type="nucleotide sequence ID" value="NZ_FWXB01000003.1"/>
</dbReference>
<name>A0A1X7BNT5_9RHOB</name>
<evidence type="ECO:0000313" key="1">
    <source>
        <dbReference type="EMBL" id="SMC11287.1"/>
    </source>
</evidence>
<dbReference type="NCBIfam" id="NF005679">
    <property type="entry name" value="PRK07475.1"/>
    <property type="match status" value="1"/>
</dbReference>
<dbReference type="Pfam" id="PF01177">
    <property type="entry name" value="Asp_Glu_race"/>
    <property type="match status" value="1"/>
</dbReference>
<accession>A0A1X7BNT5</accession>
<protein>
    <recommendedName>
        <fullName evidence="3">Asp/Glu/Hydantoin racemase</fullName>
    </recommendedName>
</protein>
<proteinExistence type="predicted"/>